<evidence type="ECO:0000313" key="3">
    <source>
        <dbReference type="EMBL" id="KAB1649850.1"/>
    </source>
</evidence>
<gene>
    <name evidence="3" type="ORF">F8O04_06375</name>
</gene>
<evidence type="ECO:0000313" key="4">
    <source>
        <dbReference type="Proteomes" id="UP000431744"/>
    </source>
</evidence>
<comment type="caution">
    <text evidence="3">The sequence shown here is derived from an EMBL/GenBank/DDBJ whole genome shotgun (WGS) entry which is preliminary data.</text>
</comment>
<dbReference type="InterPro" id="IPR026004">
    <property type="entry name" value="Septum_form"/>
</dbReference>
<evidence type="ECO:0000256" key="1">
    <source>
        <dbReference type="SAM" id="MobiDB-lite"/>
    </source>
</evidence>
<dbReference type="OrthoDB" id="3628931at2"/>
<feature type="region of interest" description="Disordered" evidence="1">
    <location>
        <begin position="1"/>
        <end position="20"/>
    </location>
</feature>
<accession>A0A6H9WUJ2</accession>
<evidence type="ECO:0000259" key="2">
    <source>
        <dbReference type="Pfam" id="PF13845"/>
    </source>
</evidence>
<feature type="region of interest" description="Disordered" evidence="1">
    <location>
        <begin position="65"/>
        <end position="107"/>
    </location>
</feature>
<feature type="domain" description="Septum formation-related" evidence="2">
    <location>
        <begin position="132"/>
        <end position="212"/>
    </location>
</feature>
<protein>
    <recommendedName>
        <fullName evidence="2">Septum formation-related domain-containing protein</fullName>
    </recommendedName>
</protein>
<organism evidence="3 4">
    <name type="scientific">Pseudoclavibacter endophyticus</name>
    <dbReference type="NCBI Taxonomy" id="1778590"/>
    <lineage>
        <taxon>Bacteria</taxon>
        <taxon>Bacillati</taxon>
        <taxon>Actinomycetota</taxon>
        <taxon>Actinomycetes</taxon>
        <taxon>Micrococcales</taxon>
        <taxon>Microbacteriaceae</taxon>
        <taxon>Pseudoclavibacter</taxon>
    </lineage>
</organism>
<dbReference type="Pfam" id="PF13845">
    <property type="entry name" value="Septum_form"/>
    <property type="match status" value="1"/>
</dbReference>
<keyword evidence="4" id="KW-1185">Reference proteome</keyword>
<dbReference type="EMBL" id="WBJY01000001">
    <property type="protein sequence ID" value="KAB1649850.1"/>
    <property type="molecule type" value="Genomic_DNA"/>
</dbReference>
<dbReference type="Proteomes" id="UP000431744">
    <property type="component" value="Unassembled WGS sequence"/>
</dbReference>
<feature type="compositionally biased region" description="Low complexity" evidence="1">
    <location>
        <begin position="65"/>
        <end position="100"/>
    </location>
</feature>
<reference evidence="3 4" key="1">
    <citation type="submission" date="2019-09" db="EMBL/GenBank/DDBJ databases">
        <title>Phylogeny of genus Pseudoclavibacter and closely related genus.</title>
        <authorList>
            <person name="Li Y."/>
        </authorList>
    </citation>
    <scope>NUCLEOTIDE SEQUENCE [LARGE SCALE GENOMIC DNA]</scope>
    <source>
        <strain evidence="3 4">EGI 60007</strain>
    </source>
</reference>
<proteinExistence type="predicted"/>
<dbReference type="AlphaFoldDB" id="A0A6H9WUJ2"/>
<sequence length="225" mass="23945">MSGGIPAASMSGTFPPAARPCRRRHRENAMPFKNASTRAVASLAVAAIGLTGLAGCTLVTTLTDGGAPAPTPTPTETAEPDPTTGGEFTDTPSTDGPTDTPAEDGQQTNYFDLKVGDCFDDGETEGFATLFSSCEVPHLYEAYYVTIMEGDEFPGDDAVLEFAEDVCNNAFQNYVGSNPSNSSYSYQYITPSESTWENMNDREIMCVVTPRDGEPTTGSAQDSRR</sequence>
<name>A0A6H9WUJ2_9MICO</name>